<feature type="non-terminal residue" evidence="2">
    <location>
        <position position="1"/>
    </location>
</feature>
<protein>
    <recommendedName>
        <fullName evidence="1">Reverse transcriptase domain-containing protein</fullName>
    </recommendedName>
</protein>
<gene>
    <name evidence="2" type="ORF">PCOR1329_LOCUS27317</name>
</gene>
<feature type="domain" description="Reverse transcriptase" evidence="1">
    <location>
        <begin position="256"/>
        <end position="426"/>
    </location>
</feature>
<dbReference type="EMBL" id="CAUYUJ010009890">
    <property type="protein sequence ID" value="CAK0827912.1"/>
    <property type="molecule type" value="Genomic_DNA"/>
</dbReference>
<organism evidence="2 3">
    <name type="scientific">Prorocentrum cordatum</name>
    <dbReference type="NCBI Taxonomy" id="2364126"/>
    <lineage>
        <taxon>Eukaryota</taxon>
        <taxon>Sar</taxon>
        <taxon>Alveolata</taxon>
        <taxon>Dinophyceae</taxon>
        <taxon>Prorocentrales</taxon>
        <taxon>Prorocentraceae</taxon>
        <taxon>Prorocentrum</taxon>
    </lineage>
</organism>
<comment type="caution">
    <text evidence="2">The sequence shown here is derived from an EMBL/GenBank/DDBJ whole genome shotgun (WGS) entry which is preliminary data.</text>
</comment>
<evidence type="ECO:0000259" key="1">
    <source>
        <dbReference type="Pfam" id="PF00078"/>
    </source>
</evidence>
<evidence type="ECO:0000313" key="3">
    <source>
        <dbReference type="Proteomes" id="UP001189429"/>
    </source>
</evidence>
<evidence type="ECO:0000313" key="2">
    <source>
        <dbReference type="EMBL" id="CAK0827912.1"/>
    </source>
</evidence>
<sequence>DFDQMGSLSALACQQAVARLIDDAEVRLRTLTEERREKRLEDWRSRVQSTQRKAHEWLKDFTPKDVMVKEGETTAQDTNEALGMLRRRWRKVWDREKPPAHRWRGKLGQWLPTLPEQQWPKLSEQEVREGLRRQAGSSAGPDGWTGDELVDAMFASEAIANLLNEMEQAACVPDGWKQYRQAHLPKAVPEGGSNALRAEDYRPICVASAWHRLWATSRARSEASRRWQETWWDMDMVSAKKGFESHQASSSAIVAANMDMYVTWDYSLAFDMADPAIAGHVLSELGLPSNIGSMLMSTWGDQRRWLQLAGCALQEPQRVSSSLPQGGPWSPMALCAMLLAPLKQIKHYCEDIHVQLYIDDRTWESPSIITMLRAADYWTKWSETLGLKENEKKKQRLHWRPRQRRQLAEAGIDPASIRDAIDALGVKITGGRSRKLSKKETRRLRTAEAQLARARQLPHQRKEKREICAAGPVSKAAFGWVEQPMPSGAADRLRQGVAMALRPPRQSAPPLRRLAWGRRADPRFRAQQDAIMALARVVSKRAHTLSDFAWVLPWTQKGSFAAEVSSHLKWTGWRPTAARWTWQHSGLENILITLDHTSREWRPPRALGHALREAWRRAQYDSFINSKRRDAAIIRQSGIGYNPVRVKAVARCYDENPGKAMRVLAGAVVSPMCIAIARRGPGLQKCPWRGAPHGTLDHIAWECANVPGRPPVRPADVLQRRLFLPKGAKAARAVGDAIFRWACTLDDLLLQERHPGNFVVHSGEVPVNLA</sequence>
<dbReference type="Proteomes" id="UP001189429">
    <property type="component" value="Unassembled WGS sequence"/>
</dbReference>
<accession>A0ABN9S7R3</accession>
<dbReference type="Pfam" id="PF00078">
    <property type="entry name" value="RVT_1"/>
    <property type="match status" value="1"/>
</dbReference>
<reference evidence="2" key="1">
    <citation type="submission" date="2023-10" db="EMBL/GenBank/DDBJ databases">
        <authorList>
            <person name="Chen Y."/>
            <person name="Shah S."/>
            <person name="Dougan E. K."/>
            <person name="Thang M."/>
            <person name="Chan C."/>
        </authorList>
    </citation>
    <scope>NUCLEOTIDE SEQUENCE [LARGE SCALE GENOMIC DNA]</scope>
</reference>
<proteinExistence type="predicted"/>
<keyword evidence="3" id="KW-1185">Reference proteome</keyword>
<dbReference type="InterPro" id="IPR000477">
    <property type="entry name" value="RT_dom"/>
</dbReference>
<name>A0ABN9S7R3_9DINO</name>